<feature type="compositionally biased region" description="Polar residues" evidence="1">
    <location>
        <begin position="2583"/>
        <end position="2598"/>
    </location>
</feature>
<feature type="compositionally biased region" description="Basic and acidic residues" evidence="1">
    <location>
        <begin position="2599"/>
        <end position="2616"/>
    </location>
</feature>
<feature type="compositionally biased region" description="Polar residues" evidence="1">
    <location>
        <begin position="57"/>
        <end position="66"/>
    </location>
</feature>
<evidence type="ECO:0000313" key="3">
    <source>
        <dbReference type="EMBL" id="CAD2101232.1"/>
    </source>
</evidence>
<feature type="domain" description="TOG" evidence="2">
    <location>
        <begin position="774"/>
        <end position="1023"/>
    </location>
</feature>
<dbReference type="SMART" id="SM01349">
    <property type="entry name" value="TOG"/>
    <property type="match status" value="2"/>
</dbReference>
<evidence type="ECO:0000313" key="4">
    <source>
        <dbReference type="Proteomes" id="UP000515550"/>
    </source>
</evidence>
<dbReference type="GO" id="GO:0051010">
    <property type="term" value="F:microtubule plus-end binding"/>
    <property type="evidence" value="ECO:0007669"/>
    <property type="project" value="InterPro"/>
</dbReference>
<evidence type="ECO:0000256" key="1">
    <source>
        <dbReference type="SAM" id="MobiDB-lite"/>
    </source>
</evidence>
<feature type="region of interest" description="Disordered" evidence="1">
    <location>
        <begin position="154"/>
        <end position="182"/>
    </location>
</feature>
<dbReference type="InterPro" id="IPR016024">
    <property type="entry name" value="ARM-type_fold"/>
</dbReference>
<dbReference type="InterPro" id="IPR045110">
    <property type="entry name" value="XMAP215"/>
</dbReference>
<dbReference type="GO" id="GO:0061863">
    <property type="term" value="F:microtubule plus end polymerase"/>
    <property type="evidence" value="ECO:0007669"/>
    <property type="project" value="InterPro"/>
</dbReference>
<dbReference type="EMBL" id="LR865391">
    <property type="protein sequence ID" value="CAD2101232.1"/>
    <property type="molecule type" value="Genomic_DNA"/>
</dbReference>
<feature type="region of interest" description="Disordered" evidence="1">
    <location>
        <begin position="2583"/>
        <end position="2638"/>
    </location>
</feature>
<dbReference type="Gene3D" id="1.25.10.10">
    <property type="entry name" value="Leucine-rich Repeat Variant"/>
    <property type="match status" value="4"/>
</dbReference>
<feature type="compositionally biased region" description="Low complexity" evidence="1">
    <location>
        <begin position="2622"/>
        <end position="2633"/>
    </location>
</feature>
<dbReference type="VEuPathDB" id="PlasmoDB:PVBDA_1304220"/>
<dbReference type="InterPro" id="IPR011989">
    <property type="entry name" value="ARM-like"/>
</dbReference>
<dbReference type="InterPro" id="IPR034085">
    <property type="entry name" value="TOG"/>
</dbReference>
<organism evidence="3 4">
    <name type="scientific">Plasmodium vinckei brucechwatti</name>
    <dbReference type="NCBI Taxonomy" id="119398"/>
    <lineage>
        <taxon>Eukaryota</taxon>
        <taxon>Sar</taxon>
        <taxon>Alveolata</taxon>
        <taxon>Apicomplexa</taxon>
        <taxon>Aconoidasida</taxon>
        <taxon>Haemosporida</taxon>
        <taxon>Plasmodiidae</taxon>
        <taxon>Plasmodium</taxon>
        <taxon>Plasmodium (Vinckeia)</taxon>
    </lineage>
</organism>
<sequence length="3133" mass="364952">MEKRKTLRIGKSVVHGRAGPLRGEMDNSENYERDNKRNEENFSEYNNNNKENYTNSRFNNKQVNENRNYENKYEDPKNTTEDILNSHYNKDDSENTSVDIFEQLLQRELAKGALGGGVVENNPSKMKGYMGKIQDNNANDIKYNVNNNRNNNFDKYSGNDQTNGNKNMANTNNNNEEEDGDDMSKIKLNDRINNSVVRYRIHGYNEIIRIFSNNDDMNKKIEIINEIFRDEDCVLKYISDNNVICQLKASEMTEEYLNVLKEIYFYNYKDKYKTEDALIDSFVNEYRNKLFNLFSKIYIVLCEKILTNVKSFDNGFNIISKIIEYCSSDKITLNILTILSDHMNSIYMKANKSVASIKGIKIKVVASMLLLFYKLLNSFKANVICVKTINKCCLKFNEMVDKSVKTNFYLLYIEILTQVKNKEFQNCILNELNSQQKNYITKELQKDQNGEQPKIDENFKTYLTNQTHLDEIANNLANNAFMISPANLIDETDVFKEVCTKQWEKRVLEGCVDNNNTNSNNNANNNNTSLSNENLLPWKIKVEAINLLYEKIKSKFAIKKTAYISTILGIISKLLKNESALPVVVSTLKLLHILIEKFEKDIYTTIKKFSFVLCSKLKDSNKQVSNACMECLTKAIIVYNIDIFIDDLSKNFKDKNNNTRLLTLEFIIKVFDHIDKKNIITIIDITKHLLNDTVANIKNAAFKVYAMIIANYTEEIYPSFFNSISPSKKKSILALCSSVQVAKKQNKADKQDDKESQNSKRQKEYEKNDAFKNSKVNNEEYSDNTLSIPSNIMNNLNSTNFVHKIEALNSISEWLKEGENINNNNFDFEKLVNIIKTNCYEFKGKYSQLNLAIYDFFNKFIDILFNCNFSNNNNNSFIKIMNTLICLYLEKVADQKEGIICSNFINKCFQYFDNNIIIDILIKNNSVKFAKRSEKCIKILQKIFLNKGPSSNINVKPLVYFLKQFVDSKNTNLKNSSILLLQILSKNFGDKNVLSYLEGISENIRQIIKLKEDLDKFFQKQGTINLQTSSASILTKSNYDNKNTSSAAISSGTDNKIGDKNLRKTNIINENKSADGISEVSKWEKVNDRQANSIMHFENQDENMDDDNTTTYSRKTINTNILTNREQINKYQNNENEEYKNSDGNRLKNNTMVEINYTNSYLNYSNSIVQNNKNKEAEIDERITMGNKKEAMDAESLRDKFGDDDDERMVKIGDIIKDCVNKISAENINSTGNNYSNSEHTNIGHSNIPSNIANKITNNVVKIINIIEKIGKYYIDPDKLDMLINDHILKKIYSCNKNKCVQLLYVLLFSLRENTYIYSDVIFEFIIKMIEDTDIPLDQIDKLLICMCKNIGISKYISLINNYILSEKLNNIKSSNKLLSQNSGGSGNNNSYISHQNGHNIKHTNSNNNLGNNNKNFKQFSKRNEILIVINIINTNHILLLNENVIQKKVLKFYLDLFFEDNEQIREKSSNVLDNIYSKYGANIFFNIYEKLSAHKKECLHDILNQMKLNSDFSFFKIFSSNNSQVKRLSNNESNISTISSSNFLKSKNIKRLNSFTKTKTLKIEFPPNYKIKPDKLKWEKNLDQSHLNYLMKEFKLFSSQELVLCMFSNNPTMINRCISFFKEYLSNSSNQSTFFSKCRFLDLLLKWIFYSLSVNQNNRELFVEFINLIKMILKTFEDNYVLLNNQELVILVHFIFDKLNNTVVTPEISNKFKEILLSLCYISDHKLYFSYLLKHASSCSPKKICDALDILLKLIVLYKDKCLNIEKDVMKILQIFTVHSKNKNVTFYCLKIFANIQKFCPNLYKGIDNDDIAYYLKSKVDEFIEKWPNYNESSNDIQENKNISSCPSDNSEGIVKDEEYEKLLNYIRANAEKRNAIKNEVEENVNEFQNSVEEILKVKNKIENTEIHKINEDYINSQIACTSISKNLNLTMNGNNYSKTKELFHILESKNNEKADGSNTYENSMIYFRFVYLASFLYSDNVETISKVCKIIVENIIQLGKKSKNGNFILRESGNYVFKNFNLFIILIKGANYALRYLFQKKFDMDLNSSFIHFNAILSTVLLVDILMKKKSCIAKLSYDHFSFFFINTIVCLSIYTKIIHTNNYIYLFKNGEIARSLVTSILNNLLGREFLTNHSKLLEYVCNVSFNLGFDIMKNNAILIDDICDPSEFYIYINTYVKILNKIYKKIMAKISEENKKENNFVYRILNIIFTNLNKYDIFLSNIENEKTRKRKIDNIHEDEMINKMKNANQVINNMHSNKKMCNDKLVTERLNNEKTDEENNFQLGYNSDASVYDCRTTYYENLNIDYMNNSTNLVIKTGSVKSASIQNSVSKNVNNINGYSNSRNKNSLDDGVYSESVKRKRDSYTNAEMDTIHKNRADFMDKYLFFIQLIFYGIKKNNPLILMAYIKHELINSYNENIKYYFKKLEILLNKDLKHSVPNVNINITSDNYLLDFSFDEFINQNSHFKDTEKSIFESYQNVLNQYSNFESEIIYNSFDLSIDDVIQKKKEFLESLKTININEITFNNNKFENLKETIYEYINDLESTHMMDEIQNAEMSFSYDFLCTMYRIPLESDKSKSVYQSSKQLENTRQNEPFQTDKRKEIHSSDPLDNGHENYQPSEKNLNNNNQNEDSNKDDFAHEKETQNAYKSDTENNNKLTRISHNIYLRNETVENIDMNELQKKYNQDHSIYENNEQTQHNENINQYNYKADQDKENDLLYQNQKSIYNKQTDLNAFSYEENDKDNVNQLEDKYNASKNKNKNKGYLRNATPDPEHSKDQLEINSITSTPFNELVKCSNNDIEDDEYAEAMKYTPGNYSHICVSNCSKNYVEETEKEQERDDEQAEQTNDIDMPRRKCNVSNFSEVINEDENSVDFQQNKESDIYEKSNDNIENSIRGCSNSSYKNEKEINNPHCVLRRTKLSDKGFNIFDRNKQANSKSATAPKTFLKSKTNVKNLINKYEAQRERPISSNLKTNTIFSQKKTENYHNNSGINNREANKIPTNRIHKFGYTNKLISNGDNNSSNKEKKYSYERSLTSVSDIKNRRDRKDMYNLTSHISNDVGLKSFPTSSSISSNFNDRKNYTHPSSDTKLNNIFDNKLHDDHHRENVCSSTKRKNQIGIPIPMKKKNTNR</sequence>
<protein>
    <recommendedName>
        <fullName evidence="2">TOG domain-containing protein</fullName>
    </recommendedName>
</protein>
<feature type="compositionally biased region" description="Basic and acidic residues" evidence="1">
    <location>
        <begin position="67"/>
        <end position="80"/>
    </location>
</feature>
<feature type="region of interest" description="Disordered" evidence="1">
    <location>
        <begin position="3017"/>
        <end position="3036"/>
    </location>
</feature>
<feature type="domain" description="TOG" evidence="2">
    <location>
        <begin position="518"/>
        <end position="745"/>
    </location>
</feature>
<gene>
    <name evidence="3" type="ORF">PVBDA_1304220</name>
</gene>
<dbReference type="Proteomes" id="UP000515550">
    <property type="component" value="Chromosome PVBDA_13"/>
</dbReference>
<feature type="region of interest" description="Disordered" evidence="1">
    <location>
        <begin position="1"/>
        <end position="92"/>
    </location>
</feature>
<reference evidence="3 4" key="1">
    <citation type="submission" date="2020-08" db="EMBL/GenBank/DDBJ databases">
        <authorList>
            <person name="Ramaprasad A."/>
        </authorList>
    </citation>
    <scope>NUCLEOTIDE SEQUENCE [LARGE SCALE GENOMIC DNA]</scope>
</reference>
<dbReference type="GO" id="GO:0007051">
    <property type="term" value="P:spindle organization"/>
    <property type="evidence" value="ECO:0007669"/>
    <property type="project" value="InterPro"/>
</dbReference>
<feature type="region of interest" description="Disordered" evidence="1">
    <location>
        <begin position="2757"/>
        <end position="2782"/>
    </location>
</feature>
<dbReference type="GO" id="GO:0030951">
    <property type="term" value="P:establishment or maintenance of microtubule cytoskeleton polarity"/>
    <property type="evidence" value="ECO:0007669"/>
    <property type="project" value="InterPro"/>
</dbReference>
<feature type="compositionally biased region" description="Basic and acidic residues" evidence="1">
    <location>
        <begin position="30"/>
        <end position="40"/>
    </location>
</feature>
<dbReference type="GO" id="GO:0046785">
    <property type="term" value="P:microtubule polymerization"/>
    <property type="evidence" value="ECO:0007669"/>
    <property type="project" value="InterPro"/>
</dbReference>
<name>A0A6V7SPE1_PLAVN</name>
<proteinExistence type="predicted"/>
<feature type="compositionally biased region" description="Low complexity" evidence="1">
    <location>
        <begin position="43"/>
        <end position="56"/>
    </location>
</feature>
<evidence type="ECO:0000259" key="2">
    <source>
        <dbReference type="SMART" id="SM01349"/>
    </source>
</evidence>
<accession>A0A6V7SPE1</accession>
<feature type="region of interest" description="Disordered" evidence="1">
    <location>
        <begin position="746"/>
        <end position="769"/>
    </location>
</feature>
<dbReference type="SUPFAM" id="SSF48371">
    <property type="entry name" value="ARM repeat"/>
    <property type="match status" value="2"/>
</dbReference>
<dbReference type="PANTHER" id="PTHR12609">
    <property type="entry name" value="MICROTUBULE ASSOCIATED PROTEIN XMAP215"/>
    <property type="match status" value="1"/>
</dbReference>
<feature type="compositionally biased region" description="Low complexity" evidence="1">
    <location>
        <begin position="163"/>
        <end position="174"/>
    </location>
</feature>